<protein>
    <submittedName>
        <fullName evidence="2">Uncharacterized protein</fullName>
    </submittedName>
</protein>
<dbReference type="EMBL" id="ML991818">
    <property type="protein sequence ID" value="KAF2232162.1"/>
    <property type="molecule type" value="Genomic_DNA"/>
</dbReference>
<evidence type="ECO:0000313" key="2">
    <source>
        <dbReference type="EMBL" id="KAF2232162.1"/>
    </source>
</evidence>
<evidence type="ECO:0000313" key="3">
    <source>
        <dbReference type="Proteomes" id="UP000800092"/>
    </source>
</evidence>
<reference evidence="2" key="1">
    <citation type="journal article" date="2020" name="Stud. Mycol.">
        <title>101 Dothideomycetes genomes: a test case for predicting lifestyles and emergence of pathogens.</title>
        <authorList>
            <person name="Haridas S."/>
            <person name="Albert R."/>
            <person name="Binder M."/>
            <person name="Bloem J."/>
            <person name="Labutti K."/>
            <person name="Salamov A."/>
            <person name="Andreopoulos B."/>
            <person name="Baker S."/>
            <person name="Barry K."/>
            <person name="Bills G."/>
            <person name="Bluhm B."/>
            <person name="Cannon C."/>
            <person name="Castanera R."/>
            <person name="Culley D."/>
            <person name="Daum C."/>
            <person name="Ezra D."/>
            <person name="Gonzalez J."/>
            <person name="Henrissat B."/>
            <person name="Kuo A."/>
            <person name="Liang C."/>
            <person name="Lipzen A."/>
            <person name="Lutzoni F."/>
            <person name="Magnuson J."/>
            <person name="Mondo S."/>
            <person name="Nolan M."/>
            <person name="Ohm R."/>
            <person name="Pangilinan J."/>
            <person name="Park H.-J."/>
            <person name="Ramirez L."/>
            <person name="Alfaro M."/>
            <person name="Sun H."/>
            <person name="Tritt A."/>
            <person name="Yoshinaga Y."/>
            <person name="Zwiers L.-H."/>
            <person name="Turgeon B."/>
            <person name="Goodwin S."/>
            <person name="Spatafora J."/>
            <person name="Crous P."/>
            <person name="Grigoriev I."/>
        </authorList>
    </citation>
    <scope>NUCLEOTIDE SEQUENCE</scope>
    <source>
        <strain evidence="2">Tuck. ex Michener</strain>
    </source>
</reference>
<dbReference type="Proteomes" id="UP000800092">
    <property type="component" value="Unassembled WGS sequence"/>
</dbReference>
<sequence>MPVAPSWALFARLEQQVLYRQIFTGPHRTLPLLRTFESADNHRQTRGAASASAAIAPLDRTDNDDGIIPIPTLVHSSKSSSVLSARDVPISMPLLKLYSHRLQTLKDNADREGLLGLWKEVKRENIRITPFSIDGRDLWYQFLQAGVENRELLEDLFKYALEQKEQSGSFHLGFYETVVSSFLVKGRGRLAYEWHKIVKSACSTPKRSFLSLLGQLKINIGLLSKTSNDSLQQIYKEGDERDLYDIIVPSLCGAKKYKRAFHWHKFLLKNNDFPSPEVAKDPQVGAMLKDRIIALSAGPTRADGVNDTHTTLQDDSQSKNITSDFGQEDSSNELHQLDMTREAMNRHLGEVHGVTEKHISDEFCARLFATRMFPVNVVISGLALIGADVLGPTALRELAVRASDRKAFLSSLNALKEVKISIKPCVYSHLILRAAYEESDDLFQSIVTTDQHPDVFEDIGLQHKLLHSYIARKDWLQAHRTLMIIALLRPVQPFQPSPVGSAWNFVVSSNTARARHPSITHLVNQLRVNRISMDHFALRSIRQRYLKAFLPRRPDLYNNLNRRHEIADPADLSLVLNVFLRAQVSARPLSPRTWRGIIIRLGMLGRYQELARLSAWLTLTYSRNAAPTTNNHDHAGVMVETGPEPPGFNDQDLPSNPLPHRDETGPAPPVIAESKRQSALQIIFSNSTQFSIVAWGMLGLLPRAEKFVREKSADWFSNTKTPDCELWACGIKLLKVLQDHGAPIHTSVVRSIVQDRLWMLFGTMNFTRWENRRASEHNPHSLAHMVNHVNDIVWPGLFEDIAPFLLDEKNEWSEDLFHTVFRGQLLKRETFWESKGKYRMWKWGSPFKTYRARLRTRPKRRWLSSVKGVKFVKNSYMGQKQL</sequence>
<dbReference type="OrthoDB" id="5366531at2759"/>
<gene>
    <name evidence="2" type="ORF">EV356DRAFT_505561</name>
</gene>
<accession>A0A6A6H2F4</accession>
<keyword evidence="3" id="KW-1185">Reference proteome</keyword>
<feature type="region of interest" description="Disordered" evidence="1">
    <location>
        <begin position="642"/>
        <end position="665"/>
    </location>
</feature>
<proteinExistence type="predicted"/>
<organism evidence="2 3">
    <name type="scientific">Viridothelium virens</name>
    <name type="common">Speckled blister lichen</name>
    <name type="synonym">Trypethelium virens</name>
    <dbReference type="NCBI Taxonomy" id="1048519"/>
    <lineage>
        <taxon>Eukaryota</taxon>
        <taxon>Fungi</taxon>
        <taxon>Dikarya</taxon>
        <taxon>Ascomycota</taxon>
        <taxon>Pezizomycotina</taxon>
        <taxon>Dothideomycetes</taxon>
        <taxon>Dothideomycetes incertae sedis</taxon>
        <taxon>Trypetheliales</taxon>
        <taxon>Trypetheliaceae</taxon>
        <taxon>Viridothelium</taxon>
    </lineage>
</organism>
<evidence type="ECO:0000256" key="1">
    <source>
        <dbReference type="SAM" id="MobiDB-lite"/>
    </source>
</evidence>
<feature type="compositionally biased region" description="Polar residues" evidence="1">
    <location>
        <begin position="307"/>
        <end position="325"/>
    </location>
</feature>
<dbReference type="AlphaFoldDB" id="A0A6A6H2F4"/>
<name>A0A6A6H2F4_VIRVR</name>
<feature type="region of interest" description="Disordered" evidence="1">
    <location>
        <begin position="303"/>
        <end position="329"/>
    </location>
</feature>